<dbReference type="GO" id="GO:0016746">
    <property type="term" value="F:acyltransferase activity"/>
    <property type="evidence" value="ECO:0007669"/>
    <property type="project" value="UniProtKB-KW"/>
</dbReference>
<dbReference type="Proteomes" id="UP001597283">
    <property type="component" value="Unassembled WGS sequence"/>
</dbReference>
<reference evidence="3" key="1">
    <citation type="journal article" date="2019" name="Int. J. Syst. Evol. Microbiol.">
        <title>The Global Catalogue of Microorganisms (GCM) 10K type strain sequencing project: providing services to taxonomists for standard genome sequencing and annotation.</title>
        <authorList>
            <consortium name="The Broad Institute Genomics Platform"/>
            <consortium name="The Broad Institute Genome Sequencing Center for Infectious Disease"/>
            <person name="Wu L."/>
            <person name="Ma J."/>
        </authorList>
    </citation>
    <scope>NUCLEOTIDE SEQUENCE [LARGE SCALE GENOMIC DNA]</scope>
    <source>
        <strain evidence="3">Q85</strain>
    </source>
</reference>
<dbReference type="PANTHER" id="PTHR43792:SF1">
    <property type="entry name" value="N-ACETYLTRANSFERASE DOMAIN-CONTAINING PROTEIN"/>
    <property type="match status" value="1"/>
</dbReference>
<keyword evidence="2" id="KW-0808">Transferase</keyword>
<accession>A0ABW4NB77</accession>
<protein>
    <submittedName>
        <fullName evidence="2">GNAT family N-acetyltransferase</fullName>
        <ecNumber evidence="2">2.3.-.-</ecNumber>
    </submittedName>
</protein>
<evidence type="ECO:0000259" key="1">
    <source>
        <dbReference type="PROSITE" id="PS51186"/>
    </source>
</evidence>
<gene>
    <name evidence="2" type="ORF">ACFSC3_03085</name>
</gene>
<name>A0ABW4NB77_9SPHN</name>
<evidence type="ECO:0000313" key="2">
    <source>
        <dbReference type="EMBL" id="MFD1786550.1"/>
    </source>
</evidence>
<dbReference type="EMBL" id="JBHUFC010000002">
    <property type="protein sequence ID" value="MFD1786550.1"/>
    <property type="molecule type" value="Genomic_DNA"/>
</dbReference>
<dbReference type="SUPFAM" id="SSF55729">
    <property type="entry name" value="Acyl-CoA N-acyltransferases (Nat)"/>
    <property type="match status" value="1"/>
</dbReference>
<keyword evidence="3" id="KW-1185">Reference proteome</keyword>
<proteinExistence type="predicted"/>
<dbReference type="Pfam" id="PF13302">
    <property type="entry name" value="Acetyltransf_3"/>
    <property type="match status" value="1"/>
</dbReference>
<organism evidence="2 3">
    <name type="scientific">Sphingomonas floccifaciens</name>
    <dbReference type="NCBI Taxonomy" id="1844115"/>
    <lineage>
        <taxon>Bacteria</taxon>
        <taxon>Pseudomonadati</taxon>
        <taxon>Pseudomonadota</taxon>
        <taxon>Alphaproteobacteria</taxon>
        <taxon>Sphingomonadales</taxon>
        <taxon>Sphingomonadaceae</taxon>
        <taxon>Sphingomonas</taxon>
    </lineage>
</organism>
<dbReference type="InterPro" id="IPR051531">
    <property type="entry name" value="N-acetyltransferase"/>
</dbReference>
<dbReference type="InterPro" id="IPR000182">
    <property type="entry name" value="GNAT_dom"/>
</dbReference>
<sequence>MIDAVADTHFASERLAMRPQTVDDADWLFEGYGDADLMTWWSSAPHADVAETRAYLAPRIAKPDWRGWAMIARDTGTPIGTLAAGEKRAGVAEIGYLLLRCHWGRGYAREGVSRLIDMLFAEGYRRIMADTDPDNIASNTLLTRLGFTCEGRLRAEWETHIGIRDSFIWGLLREEWPR</sequence>
<dbReference type="InterPro" id="IPR016181">
    <property type="entry name" value="Acyl_CoA_acyltransferase"/>
</dbReference>
<keyword evidence="2" id="KW-0012">Acyltransferase</keyword>
<feature type="domain" description="N-acetyltransferase" evidence="1">
    <location>
        <begin position="20"/>
        <end position="174"/>
    </location>
</feature>
<dbReference type="EC" id="2.3.-.-" evidence="2"/>
<dbReference type="PROSITE" id="PS51186">
    <property type="entry name" value="GNAT"/>
    <property type="match status" value="1"/>
</dbReference>
<dbReference type="Gene3D" id="3.40.630.30">
    <property type="match status" value="1"/>
</dbReference>
<dbReference type="PANTHER" id="PTHR43792">
    <property type="entry name" value="GNAT FAMILY, PUTATIVE (AFU_ORTHOLOGUE AFUA_3G00765)-RELATED-RELATED"/>
    <property type="match status" value="1"/>
</dbReference>
<comment type="caution">
    <text evidence="2">The sequence shown here is derived from an EMBL/GenBank/DDBJ whole genome shotgun (WGS) entry which is preliminary data.</text>
</comment>
<evidence type="ECO:0000313" key="3">
    <source>
        <dbReference type="Proteomes" id="UP001597283"/>
    </source>
</evidence>
<dbReference type="RefSeq" id="WP_380938645.1">
    <property type="nucleotide sequence ID" value="NZ_JBHUFC010000002.1"/>
</dbReference>